<dbReference type="AlphaFoldDB" id="A0A4Y7KVX6"/>
<dbReference type="Gramene" id="RZC76065">
    <property type="protein sequence ID" value="RZC76065"/>
    <property type="gene ID" value="C5167_000175"/>
</dbReference>
<gene>
    <name evidence="1" type="ORF">C5167_000175</name>
</gene>
<accession>A0A4Y7KVX6</accession>
<proteinExistence type="predicted"/>
<evidence type="ECO:0000313" key="1">
    <source>
        <dbReference type="EMBL" id="RZC76065.1"/>
    </source>
</evidence>
<dbReference type="Proteomes" id="UP000316621">
    <property type="component" value="Chromosome 9"/>
</dbReference>
<dbReference type="EMBL" id="CM010723">
    <property type="protein sequence ID" value="RZC76065.1"/>
    <property type="molecule type" value="Genomic_DNA"/>
</dbReference>
<evidence type="ECO:0000313" key="2">
    <source>
        <dbReference type="Proteomes" id="UP000316621"/>
    </source>
</evidence>
<protein>
    <submittedName>
        <fullName evidence="1">Uncharacterized protein</fullName>
    </submittedName>
</protein>
<name>A0A4Y7KVX6_PAPSO</name>
<sequence>MEHQEEIRGCYGLGGIEEKRVLVTDDPEPTHKTKKMKRKKANGLCIDLENRCLRMGYGEDVIALPKRSHTRDS</sequence>
<keyword evidence="2" id="KW-1185">Reference proteome</keyword>
<reference evidence="1 2" key="1">
    <citation type="journal article" date="2018" name="Science">
        <title>The opium poppy genome and morphinan production.</title>
        <authorList>
            <person name="Guo L."/>
            <person name="Winzer T."/>
            <person name="Yang X."/>
            <person name="Li Y."/>
            <person name="Ning Z."/>
            <person name="He Z."/>
            <person name="Teodor R."/>
            <person name="Lu Y."/>
            <person name="Bowser T.A."/>
            <person name="Graham I.A."/>
            <person name="Ye K."/>
        </authorList>
    </citation>
    <scope>NUCLEOTIDE SEQUENCE [LARGE SCALE GENOMIC DNA]</scope>
    <source>
        <strain evidence="2">cv. HN1</strain>
        <tissue evidence="1">Leaves</tissue>
    </source>
</reference>
<organism evidence="1 2">
    <name type="scientific">Papaver somniferum</name>
    <name type="common">Opium poppy</name>
    <dbReference type="NCBI Taxonomy" id="3469"/>
    <lineage>
        <taxon>Eukaryota</taxon>
        <taxon>Viridiplantae</taxon>
        <taxon>Streptophyta</taxon>
        <taxon>Embryophyta</taxon>
        <taxon>Tracheophyta</taxon>
        <taxon>Spermatophyta</taxon>
        <taxon>Magnoliopsida</taxon>
        <taxon>Ranunculales</taxon>
        <taxon>Papaveraceae</taxon>
        <taxon>Papaveroideae</taxon>
        <taxon>Papaver</taxon>
    </lineage>
</organism>